<keyword evidence="1" id="KW-1133">Transmembrane helix</keyword>
<reference evidence="2" key="1">
    <citation type="journal article" date="2020" name="New Phytol.">
        <title>Comparative genomics reveals dynamic genome evolution in host specialist ectomycorrhizal fungi.</title>
        <authorList>
            <person name="Lofgren L.A."/>
            <person name="Nguyen N.H."/>
            <person name="Vilgalys R."/>
            <person name="Ruytinx J."/>
            <person name="Liao H.L."/>
            <person name="Branco S."/>
            <person name="Kuo A."/>
            <person name="LaButti K."/>
            <person name="Lipzen A."/>
            <person name="Andreopoulos W."/>
            <person name="Pangilinan J."/>
            <person name="Riley R."/>
            <person name="Hundley H."/>
            <person name="Na H."/>
            <person name="Barry K."/>
            <person name="Grigoriev I.V."/>
            <person name="Stajich J.E."/>
            <person name="Kennedy P.G."/>
        </authorList>
    </citation>
    <scope>NUCLEOTIDE SEQUENCE</scope>
    <source>
        <strain evidence="2">DOB743</strain>
    </source>
</reference>
<evidence type="ECO:0000256" key="1">
    <source>
        <dbReference type="SAM" id="Phobius"/>
    </source>
</evidence>
<name>A0A9P6ZV82_9AGAM</name>
<sequence>MATAAMFGVPAQVLEHIKCIHVDGIVSLIDIRKFIDVFNEDNLEYSTLACIVMAVDAHILAIPNIGSQTSTITLCSLSFIFSVHCIFAAVITQHFGQKMKSLEFAVYYIEDKPTTVAIIYSAPSFLRTSSVALSTLGFLLGLFSDSGRSWTTTIPCTMAVVLLASF</sequence>
<keyword evidence="1" id="KW-0812">Transmembrane</keyword>
<accession>A0A9P6ZV82</accession>
<dbReference type="Proteomes" id="UP000714275">
    <property type="component" value="Unassembled WGS sequence"/>
</dbReference>
<feature type="transmembrane region" description="Helical" evidence="1">
    <location>
        <begin position="74"/>
        <end position="96"/>
    </location>
</feature>
<comment type="caution">
    <text evidence="2">The sequence shown here is derived from an EMBL/GenBank/DDBJ whole genome shotgun (WGS) entry which is preliminary data.</text>
</comment>
<organism evidence="2 3">
    <name type="scientific">Suillus placidus</name>
    <dbReference type="NCBI Taxonomy" id="48579"/>
    <lineage>
        <taxon>Eukaryota</taxon>
        <taxon>Fungi</taxon>
        <taxon>Dikarya</taxon>
        <taxon>Basidiomycota</taxon>
        <taxon>Agaricomycotina</taxon>
        <taxon>Agaricomycetes</taxon>
        <taxon>Agaricomycetidae</taxon>
        <taxon>Boletales</taxon>
        <taxon>Suillineae</taxon>
        <taxon>Suillaceae</taxon>
        <taxon>Suillus</taxon>
    </lineage>
</organism>
<keyword evidence="1" id="KW-0472">Membrane</keyword>
<evidence type="ECO:0000313" key="3">
    <source>
        <dbReference type="Proteomes" id="UP000714275"/>
    </source>
</evidence>
<protein>
    <submittedName>
        <fullName evidence="2">Uncharacterized protein</fullName>
    </submittedName>
</protein>
<evidence type="ECO:0000313" key="2">
    <source>
        <dbReference type="EMBL" id="KAG1777126.1"/>
    </source>
</evidence>
<proteinExistence type="predicted"/>
<gene>
    <name evidence="2" type="ORF">EV702DRAFT_1045523</name>
</gene>
<dbReference type="OrthoDB" id="2652133at2759"/>
<dbReference type="AlphaFoldDB" id="A0A9P6ZV82"/>
<dbReference type="EMBL" id="JABBWD010000022">
    <property type="protein sequence ID" value="KAG1777126.1"/>
    <property type="molecule type" value="Genomic_DNA"/>
</dbReference>
<keyword evidence="3" id="KW-1185">Reference proteome</keyword>